<dbReference type="SMART" id="SM00219">
    <property type="entry name" value="TyrKc"/>
    <property type="match status" value="1"/>
</dbReference>
<keyword evidence="2" id="KW-0808">Transferase</keyword>
<dbReference type="Gene3D" id="3.30.200.20">
    <property type="entry name" value="Phosphorylase Kinase, domain 1"/>
    <property type="match status" value="1"/>
</dbReference>
<feature type="domain" description="Gnk2-homologous" evidence="11">
    <location>
        <begin position="124"/>
        <end position="230"/>
    </location>
</feature>
<sequence>MLSTFASLSISSSRSCESFVACGTTKHPQDHTFEDNLNFLIYDLRQKAKTKGFGVFSTPNLNLELYGLFECHKDLSSSDCQHCFHYTEIMLNRCSAFDSARIYLDGCFLRYDNHKFFNESLDPVRDHVNCSQPISILSDNLLLEQFRTKLGEVLLNVTNQAKRNKGFGAVEAKGGVWSVYALAQCWETLSTEGCSQCLERARAELKDCSPNSEGSATFTGCYVRYSTDRFFSNGAEDRFRSKNESNMTTGIVLAVIGFTALSTFGAFLGYKRLSKRIEGKNDLVASANMSSLNFKYEMLEKATDNFDYSRKLGQGGAGSVFRGTLPDGRNVAVKRLFFNTRQWVDQFFNEVNLISGIQHRNLVRLLGCSIEGPESLLVYEYVWRHHKANKITRSIDPGLRGRFPENEASKVLQIGLLCTQASVSLRPTMCQVVQMLKDKDFTIPSPKQPPFLNASVISPGDSSKNSIVNFTALEEDQQQQQISFIVPSSLHHNSSVTPFLDSPTIRETKPS</sequence>
<name>A0AA39S055_ACESA</name>
<keyword evidence="13" id="KW-1185">Reference proteome</keyword>
<evidence type="ECO:0000313" key="12">
    <source>
        <dbReference type="EMBL" id="KAK0587956.1"/>
    </source>
</evidence>
<dbReference type="Pfam" id="PF01657">
    <property type="entry name" value="Stress-antifung"/>
    <property type="match status" value="2"/>
</dbReference>
<dbReference type="Pfam" id="PF07714">
    <property type="entry name" value="PK_Tyr_Ser-Thr"/>
    <property type="match status" value="1"/>
</dbReference>
<evidence type="ECO:0000256" key="6">
    <source>
        <dbReference type="ARBA" id="ARBA00022777"/>
    </source>
</evidence>
<dbReference type="PANTHER" id="PTHR47973">
    <property type="entry name" value="CYSTEINE-RICH RECEPTOR-LIKE PROTEIN KINASE 3"/>
    <property type="match status" value="1"/>
</dbReference>
<protein>
    <submittedName>
        <fullName evidence="12">Uncharacterized protein</fullName>
    </submittedName>
</protein>
<dbReference type="Gene3D" id="3.30.430.20">
    <property type="entry name" value="Gnk2 domain, C-X8-C-X2-C motif"/>
    <property type="match status" value="2"/>
</dbReference>
<evidence type="ECO:0000256" key="7">
    <source>
        <dbReference type="ARBA" id="ARBA00022840"/>
    </source>
</evidence>
<proteinExistence type="predicted"/>
<dbReference type="PROSITE" id="PS51473">
    <property type="entry name" value="GNK2"/>
    <property type="match status" value="2"/>
</dbReference>
<evidence type="ECO:0000259" key="10">
    <source>
        <dbReference type="PROSITE" id="PS50011"/>
    </source>
</evidence>
<keyword evidence="9" id="KW-0472">Membrane</keyword>
<reference evidence="12" key="1">
    <citation type="journal article" date="2022" name="Plant J.">
        <title>Strategies of tolerance reflected in two North American maple genomes.</title>
        <authorList>
            <person name="McEvoy S.L."/>
            <person name="Sezen U.U."/>
            <person name="Trouern-Trend A."/>
            <person name="McMahon S.M."/>
            <person name="Schaberg P.G."/>
            <person name="Yang J."/>
            <person name="Wegrzyn J.L."/>
            <person name="Swenson N.G."/>
        </authorList>
    </citation>
    <scope>NUCLEOTIDE SEQUENCE</scope>
    <source>
        <strain evidence="12">NS2018</strain>
    </source>
</reference>
<evidence type="ECO:0000256" key="9">
    <source>
        <dbReference type="SAM" id="Phobius"/>
    </source>
</evidence>
<keyword evidence="8" id="KW-0675">Receptor</keyword>
<dbReference type="InterPro" id="IPR052059">
    <property type="entry name" value="CR_Ser/Thr_kinase"/>
</dbReference>
<keyword evidence="5" id="KW-0547">Nucleotide-binding</keyword>
<keyword evidence="9" id="KW-1133">Transmembrane helix</keyword>
<dbReference type="AlphaFoldDB" id="A0AA39S055"/>
<dbReference type="InterPro" id="IPR001245">
    <property type="entry name" value="Ser-Thr/Tyr_kinase_cat_dom"/>
</dbReference>
<keyword evidence="6" id="KW-0418">Kinase</keyword>
<feature type="domain" description="Protein kinase" evidence="10">
    <location>
        <begin position="306"/>
        <end position="511"/>
    </location>
</feature>
<dbReference type="PROSITE" id="PS50011">
    <property type="entry name" value="PROTEIN_KINASE_DOM"/>
    <property type="match status" value="1"/>
</dbReference>
<dbReference type="GO" id="GO:0005524">
    <property type="term" value="F:ATP binding"/>
    <property type="evidence" value="ECO:0007669"/>
    <property type="project" value="UniProtKB-KW"/>
</dbReference>
<dbReference type="EMBL" id="JAUESC010000382">
    <property type="protein sequence ID" value="KAK0587956.1"/>
    <property type="molecule type" value="Genomic_DNA"/>
</dbReference>
<feature type="domain" description="Gnk2-homologous" evidence="11">
    <location>
        <begin position="15"/>
        <end position="116"/>
    </location>
</feature>
<reference evidence="12" key="2">
    <citation type="submission" date="2023-06" db="EMBL/GenBank/DDBJ databases">
        <authorList>
            <person name="Swenson N.G."/>
            <person name="Wegrzyn J.L."/>
            <person name="Mcevoy S.L."/>
        </authorList>
    </citation>
    <scope>NUCLEOTIDE SEQUENCE</scope>
    <source>
        <strain evidence="12">NS2018</strain>
        <tissue evidence="12">Leaf</tissue>
    </source>
</reference>
<dbReference type="InterPro" id="IPR038408">
    <property type="entry name" value="GNK2_sf"/>
</dbReference>
<evidence type="ECO:0000256" key="1">
    <source>
        <dbReference type="ARBA" id="ARBA00022527"/>
    </source>
</evidence>
<dbReference type="GO" id="GO:0004713">
    <property type="term" value="F:protein tyrosine kinase activity"/>
    <property type="evidence" value="ECO:0007669"/>
    <property type="project" value="InterPro"/>
</dbReference>
<accession>A0AA39S055</accession>
<evidence type="ECO:0000256" key="4">
    <source>
        <dbReference type="ARBA" id="ARBA00022737"/>
    </source>
</evidence>
<keyword evidence="1" id="KW-0723">Serine/threonine-protein kinase</keyword>
<dbReference type="FunFam" id="3.30.200.20:FF:000177">
    <property type="entry name" value="Cysteine-rich receptor-like protein kinase 2"/>
    <property type="match status" value="1"/>
</dbReference>
<comment type="caution">
    <text evidence="12">The sequence shown here is derived from an EMBL/GenBank/DDBJ whole genome shotgun (WGS) entry which is preliminary data.</text>
</comment>
<feature type="transmembrane region" description="Helical" evidence="9">
    <location>
        <begin position="250"/>
        <end position="270"/>
    </location>
</feature>
<keyword evidence="4" id="KW-0677">Repeat</keyword>
<gene>
    <name evidence="12" type="ORF">LWI29_031839</name>
</gene>
<organism evidence="12 13">
    <name type="scientific">Acer saccharum</name>
    <name type="common">Sugar maple</name>
    <dbReference type="NCBI Taxonomy" id="4024"/>
    <lineage>
        <taxon>Eukaryota</taxon>
        <taxon>Viridiplantae</taxon>
        <taxon>Streptophyta</taxon>
        <taxon>Embryophyta</taxon>
        <taxon>Tracheophyta</taxon>
        <taxon>Spermatophyta</taxon>
        <taxon>Magnoliopsida</taxon>
        <taxon>eudicotyledons</taxon>
        <taxon>Gunneridae</taxon>
        <taxon>Pentapetalae</taxon>
        <taxon>rosids</taxon>
        <taxon>malvids</taxon>
        <taxon>Sapindales</taxon>
        <taxon>Sapindaceae</taxon>
        <taxon>Hippocastanoideae</taxon>
        <taxon>Acereae</taxon>
        <taxon>Acer</taxon>
    </lineage>
</organism>
<keyword evidence="9" id="KW-0812">Transmembrane</keyword>
<evidence type="ECO:0000256" key="8">
    <source>
        <dbReference type="ARBA" id="ARBA00023170"/>
    </source>
</evidence>
<keyword evidence="7" id="KW-0067">ATP-binding</keyword>
<keyword evidence="3" id="KW-0732">Signal</keyword>
<evidence type="ECO:0000259" key="11">
    <source>
        <dbReference type="PROSITE" id="PS51473"/>
    </source>
</evidence>
<evidence type="ECO:0000313" key="13">
    <source>
        <dbReference type="Proteomes" id="UP001168877"/>
    </source>
</evidence>
<dbReference type="InterPro" id="IPR002902">
    <property type="entry name" value="GNK2"/>
</dbReference>
<evidence type="ECO:0000256" key="5">
    <source>
        <dbReference type="ARBA" id="ARBA00022741"/>
    </source>
</evidence>
<dbReference type="CDD" id="cd23509">
    <property type="entry name" value="Gnk2-like"/>
    <property type="match status" value="2"/>
</dbReference>
<dbReference type="GO" id="GO:0004674">
    <property type="term" value="F:protein serine/threonine kinase activity"/>
    <property type="evidence" value="ECO:0007669"/>
    <property type="project" value="UniProtKB-KW"/>
</dbReference>
<dbReference type="SUPFAM" id="SSF56112">
    <property type="entry name" value="Protein kinase-like (PK-like)"/>
    <property type="match status" value="1"/>
</dbReference>
<dbReference type="FunFam" id="3.30.430.20:FF:000015">
    <property type="entry name" value="Cysteine-rich receptor-like protein kinase 3"/>
    <property type="match status" value="1"/>
</dbReference>
<dbReference type="InterPro" id="IPR020635">
    <property type="entry name" value="Tyr_kinase_cat_dom"/>
</dbReference>
<dbReference type="Proteomes" id="UP001168877">
    <property type="component" value="Unassembled WGS sequence"/>
</dbReference>
<evidence type="ECO:0000256" key="2">
    <source>
        <dbReference type="ARBA" id="ARBA00022679"/>
    </source>
</evidence>
<dbReference type="InterPro" id="IPR000719">
    <property type="entry name" value="Prot_kinase_dom"/>
</dbReference>
<dbReference type="InterPro" id="IPR011009">
    <property type="entry name" value="Kinase-like_dom_sf"/>
</dbReference>
<evidence type="ECO:0000256" key="3">
    <source>
        <dbReference type="ARBA" id="ARBA00022729"/>
    </source>
</evidence>